<evidence type="ECO:0008006" key="4">
    <source>
        <dbReference type="Google" id="ProtNLM"/>
    </source>
</evidence>
<keyword evidence="3" id="KW-1185">Reference proteome</keyword>
<dbReference type="SUPFAM" id="SSF48452">
    <property type="entry name" value="TPR-like"/>
    <property type="match status" value="1"/>
</dbReference>
<feature type="repeat" description="TPR" evidence="1">
    <location>
        <begin position="191"/>
        <end position="224"/>
    </location>
</feature>
<keyword evidence="1" id="KW-0802">TPR repeat</keyword>
<evidence type="ECO:0000313" key="3">
    <source>
        <dbReference type="Proteomes" id="UP001642483"/>
    </source>
</evidence>
<accession>A0ABP0G7N3</accession>
<dbReference type="Proteomes" id="UP001642483">
    <property type="component" value="Unassembled WGS sequence"/>
</dbReference>
<dbReference type="SMART" id="SM00028">
    <property type="entry name" value="TPR"/>
    <property type="match status" value="3"/>
</dbReference>
<dbReference type="EMBL" id="CAWYQH010000106">
    <property type="protein sequence ID" value="CAK8687833.1"/>
    <property type="molecule type" value="Genomic_DNA"/>
</dbReference>
<dbReference type="InterPro" id="IPR019734">
    <property type="entry name" value="TPR_rpt"/>
</dbReference>
<comment type="caution">
    <text evidence="2">The sequence shown here is derived from an EMBL/GenBank/DDBJ whole genome shotgun (WGS) entry which is preliminary data.</text>
</comment>
<organism evidence="2 3">
    <name type="scientific">Clavelina lepadiformis</name>
    <name type="common">Light-bulb sea squirt</name>
    <name type="synonym">Ascidia lepadiformis</name>
    <dbReference type="NCBI Taxonomy" id="159417"/>
    <lineage>
        <taxon>Eukaryota</taxon>
        <taxon>Metazoa</taxon>
        <taxon>Chordata</taxon>
        <taxon>Tunicata</taxon>
        <taxon>Ascidiacea</taxon>
        <taxon>Aplousobranchia</taxon>
        <taxon>Clavelinidae</taxon>
        <taxon>Clavelina</taxon>
    </lineage>
</organism>
<gene>
    <name evidence="2" type="ORF">CVLEPA_LOCUS19888</name>
</gene>
<feature type="repeat" description="TPR" evidence="1">
    <location>
        <begin position="150"/>
        <end position="183"/>
    </location>
</feature>
<evidence type="ECO:0000256" key="1">
    <source>
        <dbReference type="PROSITE-ProRule" id="PRU00339"/>
    </source>
</evidence>
<protein>
    <recommendedName>
        <fullName evidence="4">Tetratricopeptide repeat protein</fullName>
    </recommendedName>
</protein>
<name>A0ABP0G7N3_CLALP</name>
<dbReference type="Pfam" id="PF13424">
    <property type="entry name" value="TPR_12"/>
    <property type="match status" value="1"/>
</dbReference>
<proteinExistence type="predicted"/>
<reference evidence="2 3" key="1">
    <citation type="submission" date="2024-02" db="EMBL/GenBank/DDBJ databases">
        <authorList>
            <person name="Daric V."/>
            <person name="Darras S."/>
        </authorList>
    </citation>
    <scope>NUCLEOTIDE SEQUENCE [LARGE SCALE GENOMIC DNA]</scope>
</reference>
<evidence type="ECO:0000313" key="2">
    <source>
        <dbReference type="EMBL" id="CAK8687833.1"/>
    </source>
</evidence>
<dbReference type="Gene3D" id="1.25.40.10">
    <property type="entry name" value="Tetratricopeptide repeat domain"/>
    <property type="match status" value="1"/>
</dbReference>
<dbReference type="PROSITE" id="PS50005">
    <property type="entry name" value="TPR"/>
    <property type="match status" value="2"/>
</dbReference>
<dbReference type="InterPro" id="IPR011990">
    <property type="entry name" value="TPR-like_helical_dom_sf"/>
</dbReference>
<sequence>MLESKQFFEYKPGNASLDDEHCIKCHEALAYHRKDQIKESLSVWEQLDQQDVQDGIWKGYVMVEKARCLMKLNRHQEALQQVDDVISKIHDLKVSEQKRYHWLHELHGVNGRCKQQMGQYQDAVKEHREELKYLDLRHDQNKPAVKVSKERTLHNIGWCLYELGDYDAAISEVQESLEICERNNVPVEDKGDSYWLLGNCHFTKAEYDAALTYFKTELDLRLRNVPRRKQDSDEDIKEARDNILKCEEKLEIN</sequence>